<dbReference type="PANTHER" id="PTHR47074:SF61">
    <property type="entry name" value="RNASE H TYPE-1 DOMAIN-CONTAINING PROTEIN"/>
    <property type="match status" value="1"/>
</dbReference>
<accession>A0ABR1ZFY4</accession>
<feature type="domain" description="RNase H type-1" evidence="2">
    <location>
        <begin position="114"/>
        <end position="210"/>
    </location>
</feature>
<evidence type="ECO:0000259" key="2">
    <source>
        <dbReference type="Pfam" id="PF13456"/>
    </source>
</evidence>
<evidence type="ECO:0000256" key="1">
    <source>
        <dbReference type="SAM" id="Phobius"/>
    </source>
</evidence>
<evidence type="ECO:0000313" key="3">
    <source>
        <dbReference type="EMBL" id="KAK8479380.1"/>
    </source>
</evidence>
<evidence type="ECO:0000313" key="4">
    <source>
        <dbReference type="Proteomes" id="UP001396334"/>
    </source>
</evidence>
<keyword evidence="1" id="KW-1133">Transmembrane helix</keyword>
<dbReference type="InterPro" id="IPR002156">
    <property type="entry name" value="RNaseH_domain"/>
</dbReference>
<keyword evidence="1" id="KW-0812">Transmembrane</keyword>
<reference evidence="3 4" key="1">
    <citation type="journal article" date="2024" name="G3 (Bethesda)">
        <title>Genome assembly of Hibiscus sabdariffa L. provides insights into metabolisms of medicinal natural products.</title>
        <authorList>
            <person name="Kim T."/>
        </authorList>
    </citation>
    <scope>NUCLEOTIDE SEQUENCE [LARGE SCALE GENOMIC DNA]</scope>
    <source>
        <strain evidence="3">TK-2024</strain>
        <tissue evidence="3">Old leaves</tissue>
    </source>
</reference>
<comment type="caution">
    <text evidence="3">The sequence shown here is derived from an EMBL/GenBank/DDBJ whole genome shotgun (WGS) entry which is preliminary data.</text>
</comment>
<proteinExistence type="predicted"/>
<dbReference type="EMBL" id="JBBPBN010001191">
    <property type="protein sequence ID" value="KAK8479380.1"/>
    <property type="molecule type" value="Genomic_DNA"/>
</dbReference>
<dbReference type="Pfam" id="PF13456">
    <property type="entry name" value="RVT_3"/>
    <property type="match status" value="1"/>
</dbReference>
<dbReference type="PANTHER" id="PTHR47074">
    <property type="entry name" value="BNAC02G40300D PROTEIN"/>
    <property type="match status" value="1"/>
</dbReference>
<feature type="transmembrane region" description="Helical" evidence="1">
    <location>
        <begin position="32"/>
        <end position="51"/>
    </location>
</feature>
<dbReference type="InterPro" id="IPR052929">
    <property type="entry name" value="RNase_H-like_EbsB-rel"/>
</dbReference>
<sequence>MHKFLPAFANLQQRKLIVRNTCRLCEASTDSIAHLVFLCLVTMCILASVGLPSVPALQRNAIVHEGFACSSAKVSTFVLSFLLELESLANVPAPTMRVKDVKWFHPNGDVIKFNFDASFHTDSKSSISGVIARDSQGLIVAACSYPHLGVVDVFITEALAFKMVVSFTFDLGFRLVQFEGDSLSVIKKLNSAMPDKSIISPIIRDIKEASK</sequence>
<name>A0ABR1ZFY4_9ROSI</name>
<dbReference type="Proteomes" id="UP001396334">
    <property type="component" value="Unassembled WGS sequence"/>
</dbReference>
<organism evidence="3 4">
    <name type="scientific">Hibiscus sabdariffa</name>
    <name type="common">roselle</name>
    <dbReference type="NCBI Taxonomy" id="183260"/>
    <lineage>
        <taxon>Eukaryota</taxon>
        <taxon>Viridiplantae</taxon>
        <taxon>Streptophyta</taxon>
        <taxon>Embryophyta</taxon>
        <taxon>Tracheophyta</taxon>
        <taxon>Spermatophyta</taxon>
        <taxon>Magnoliopsida</taxon>
        <taxon>eudicotyledons</taxon>
        <taxon>Gunneridae</taxon>
        <taxon>Pentapetalae</taxon>
        <taxon>rosids</taxon>
        <taxon>malvids</taxon>
        <taxon>Malvales</taxon>
        <taxon>Malvaceae</taxon>
        <taxon>Malvoideae</taxon>
        <taxon>Hibiscus</taxon>
    </lineage>
</organism>
<gene>
    <name evidence="3" type="ORF">V6N11_066330</name>
</gene>
<dbReference type="InterPro" id="IPR044730">
    <property type="entry name" value="RNase_H-like_dom_plant"/>
</dbReference>
<keyword evidence="4" id="KW-1185">Reference proteome</keyword>
<protein>
    <recommendedName>
        <fullName evidence="2">RNase H type-1 domain-containing protein</fullName>
    </recommendedName>
</protein>
<dbReference type="CDD" id="cd06222">
    <property type="entry name" value="RNase_H_like"/>
    <property type="match status" value="1"/>
</dbReference>
<keyword evidence="1" id="KW-0472">Membrane</keyword>